<feature type="transmembrane region" description="Helical" evidence="1">
    <location>
        <begin position="83"/>
        <end position="105"/>
    </location>
</feature>
<reference evidence="2" key="1">
    <citation type="journal article" date="2018" name="Int. J. Syst. Evol. Microbiol.">
        <title>Neptunicella marina gen. nov., sp. nov., isolated from surface seawater.</title>
        <authorList>
            <person name="Liu X."/>
            <person name="Lai Q."/>
            <person name="Du Y."/>
            <person name="Zhang X."/>
            <person name="Liu Z."/>
            <person name="Sun F."/>
            <person name="Shao Z."/>
        </authorList>
    </citation>
    <scope>NUCLEOTIDE SEQUENCE</scope>
    <source>
        <strain evidence="2">S27-2</strain>
    </source>
</reference>
<accession>A0A8J6IVA8</accession>
<keyword evidence="1" id="KW-1133">Transmembrane helix</keyword>
<keyword evidence="1" id="KW-0812">Transmembrane</keyword>
<evidence type="ECO:0000313" key="3">
    <source>
        <dbReference type="Proteomes" id="UP000601768"/>
    </source>
</evidence>
<keyword evidence="3" id="KW-1185">Reference proteome</keyword>
<gene>
    <name evidence="2" type="ORF">H8B19_15875</name>
</gene>
<sequence length="106" mass="11755">MRNKINEGLVITLIFALGIFGLFETFQEWSTKDSVTVFIKMGADKVFVGSNLWIGLTTNISGSFGLVFMGVMIVLVELKHPKAGIVFAGMGMALLINWFVFKMFIV</sequence>
<protein>
    <submittedName>
        <fullName evidence="2">Uncharacterized protein</fullName>
    </submittedName>
</protein>
<dbReference type="EMBL" id="JACNEP010000016">
    <property type="protein sequence ID" value="MBC3767356.1"/>
    <property type="molecule type" value="Genomic_DNA"/>
</dbReference>
<reference evidence="2" key="2">
    <citation type="submission" date="2020-08" db="EMBL/GenBank/DDBJ databases">
        <authorList>
            <person name="Lai Q."/>
        </authorList>
    </citation>
    <scope>NUCLEOTIDE SEQUENCE</scope>
    <source>
        <strain evidence="2">S27-2</strain>
    </source>
</reference>
<dbReference type="RefSeq" id="WP_186507875.1">
    <property type="nucleotide sequence ID" value="NZ_JACNEP010000016.1"/>
</dbReference>
<feature type="transmembrane region" description="Helical" evidence="1">
    <location>
        <begin position="7"/>
        <end position="26"/>
    </location>
</feature>
<name>A0A8J6IVA8_9ALTE</name>
<comment type="caution">
    <text evidence="2">The sequence shown here is derived from an EMBL/GenBank/DDBJ whole genome shotgun (WGS) entry which is preliminary data.</text>
</comment>
<dbReference type="AlphaFoldDB" id="A0A8J6IVA8"/>
<organism evidence="2 3">
    <name type="scientific">Neptunicella marina</name>
    <dbReference type="NCBI Taxonomy" id="2125989"/>
    <lineage>
        <taxon>Bacteria</taxon>
        <taxon>Pseudomonadati</taxon>
        <taxon>Pseudomonadota</taxon>
        <taxon>Gammaproteobacteria</taxon>
        <taxon>Alteromonadales</taxon>
        <taxon>Alteromonadaceae</taxon>
        <taxon>Neptunicella</taxon>
    </lineage>
</organism>
<evidence type="ECO:0000313" key="2">
    <source>
        <dbReference type="EMBL" id="MBC3767356.1"/>
    </source>
</evidence>
<keyword evidence="1" id="KW-0472">Membrane</keyword>
<proteinExistence type="predicted"/>
<feature type="transmembrane region" description="Helical" evidence="1">
    <location>
        <begin position="52"/>
        <end position="76"/>
    </location>
</feature>
<evidence type="ECO:0000256" key="1">
    <source>
        <dbReference type="SAM" id="Phobius"/>
    </source>
</evidence>
<dbReference type="Proteomes" id="UP000601768">
    <property type="component" value="Unassembled WGS sequence"/>
</dbReference>